<protein>
    <submittedName>
        <fullName evidence="3">Uncharacterized protein</fullName>
    </submittedName>
</protein>
<feature type="signal peptide" evidence="2">
    <location>
        <begin position="1"/>
        <end position="29"/>
    </location>
</feature>
<dbReference type="PANTHER" id="PTHR31414">
    <property type="entry name" value="TRANSMEMBRANE PROTEIN DDB_G0292058"/>
    <property type="match status" value="1"/>
</dbReference>
<evidence type="ECO:0000313" key="3">
    <source>
        <dbReference type="EMBL" id="KAK7294051.1"/>
    </source>
</evidence>
<feature type="transmembrane region" description="Helical" evidence="1">
    <location>
        <begin position="132"/>
        <end position="155"/>
    </location>
</feature>
<feature type="chain" id="PRO_5042948261" evidence="2">
    <location>
        <begin position="30"/>
        <end position="526"/>
    </location>
</feature>
<keyword evidence="1" id="KW-1133">Transmembrane helix</keyword>
<accession>A0AAN9PDA3</accession>
<keyword evidence="1" id="KW-0812">Transmembrane</keyword>
<sequence length="526" mass="58239">MMHHNLNLIPFCLISFVVVSWTLFSPCHADDLGLEGILGEAKNQKGNSTQMIPLAAARTHRIDPTNDFNYYEGGWDVTNKQYAMSVAYSGYVLFITAALWFIIVAISCIIIACLCCCGCWKNNCRTKYSSKIYAISLIFLSLFLIMTIVGGVFLFTGQDKFHSTTSDMLLVLVARANVVVSIIHKVISNLGAAKNIQVGSFELPDDIKLSIEKVESFSSKIDYIKSQSEQTAQVTAQFLNYVIIGIITIGVLMLILTVVGLLVSILGWKMVVYVLLFLGWILVTCTFILGGIFLIVHNGVADTCVAMDEWLKKPQEHTALSKLLPCMDEAAAKKTLDISKNTSFQMVDLVNLFVTHVANAEKVPPGLHEMYYNQSGPLMPLLCNPFMPNLTERTCAASEIELKAVYTAYQSFLCDTSPSGICMTTGRLTPSLFSNALVAANLSDTLHRHGPFLASLVDCTFVKETFAQINREHCPPLKRYSNQVYIGLVLVSVAVMFSVILWLVFVTERSLQISSKMLETTHVDVH</sequence>
<feature type="transmembrane region" description="Helical" evidence="1">
    <location>
        <begin position="238"/>
        <end position="263"/>
    </location>
</feature>
<evidence type="ECO:0000256" key="1">
    <source>
        <dbReference type="SAM" id="Phobius"/>
    </source>
</evidence>
<reference evidence="3 4" key="1">
    <citation type="submission" date="2024-01" db="EMBL/GenBank/DDBJ databases">
        <title>The genomes of 5 underutilized Papilionoideae crops provide insights into root nodulation and disease resistance.</title>
        <authorList>
            <person name="Yuan L."/>
        </authorList>
    </citation>
    <scope>NUCLEOTIDE SEQUENCE [LARGE SCALE GENOMIC DNA]</scope>
    <source>
        <strain evidence="3">LY-2023</strain>
        <tissue evidence="3">Leaf</tissue>
    </source>
</reference>
<dbReference type="InterPro" id="IPR040283">
    <property type="entry name" value="DDB_G0292058-like"/>
</dbReference>
<feature type="transmembrane region" description="Helical" evidence="1">
    <location>
        <begin position="270"/>
        <end position="296"/>
    </location>
</feature>
<gene>
    <name evidence="3" type="ORF">RJT34_16934</name>
</gene>
<keyword evidence="4" id="KW-1185">Reference proteome</keyword>
<name>A0AAN9PDA3_CLITE</name>
<feature type="transmembrane region" description="Helical" evidence="1">
    <location>
        <begin position="484"/>
        <end position="507"/>
    </location>
</feature>
<comment type="caution">
    <text evidence="3">The sequence shown here is derived from an EMBL/GenBank/DDBJ whole genome shotgun (WGS) entry which is preliminary data.</text>
</comment>
<dbReference type="Proteomes" id="UP001359559">
    <property type="component" value="Unassembled WGS sequence"/>
</dbReference>
<proteinExistence type="predicted"/>
<keyword evidence="2" id="KW-0732">Signal</keyword>
<dbReference type="AlphaFoldDB" id="A0AAN9PDA3"/>
<dbReference type="GO" id="GO:0005886">
    <property type="term" value="C:plasma membrane"/>
    <property type="evidence" value="ECO:0007669"/>
    <property type="project" value="TreeGrafter"/>
</dbReference>
<dbReference type="GO" id="GO:0009506">
    <property type="term" value="C:plasmodesma"/>
    <property type="evidence" value="ECO:0007669"/>
    <property type="project" value="TreeGrafter"/>
</dbReference>
<evidence type="ECO:0000256" key="2">
    <source>
        <dbReference type="SAM" id="SignalP"/>
    </source>
</evidence>
<evidence type="ECO:0000313" key="4">
    <source>
        <dbReference type="Proteomes" id="UP001359559"/>
    </source>
</evidence>
<feature type="transmembrane region" description="Helical" evidence="1">
    <location>
        <begin position="91"/>
        <end position="120"/>
    </location>
</feature>
<keyword evidence="1" id="KW-0472">Membrane</keyword>
<organism evidence="3 4">
    <name type="scientific">Clitoria ternatea</name>
    <name type="common">Butterfly pea</name>
    <dbReference type="NCBI Taxonomy" id="43366"/>
    <lineage>
        <taxon>Eukaryota</taxon>
        <taxon>Viridiplantae</taxon>
        <taxon>Streptophyta</taxon>
        <taxon>Embryophyta</taxon>
        <taxon>Tracheophyta</taxon>
        <taxon>Spermatophyta</taxon>
        <taxon>Magnoliopsida</taxon>
        <taxon>eudicotyledons</taxon>
        <taxon>Gunneridae</taxon>
        <taxon>Pentapetalae</taxon>
        <taxon>rosids</taxon>
        <taxon>fabids</taxon>
        <taxon>Fabales</taxon>
        <taxon>Fabaceae</taxon>
        <taxon>Papilionoideae</taxon>
        <taxon>50 kb inversion clade</taxon>
        <taxon>NPAAA clade</taxon>
        <taxon>indigoferoid/millettioid clade</taxon>
        <taxon>Phaseoleae</taxon>
        <taxon>Clitoria</taxon>
    </lineage>
</organism>
<dbReference type="PANTHER" id="PTHR31414:SF15">
    <property type="entry name" value="PLASMA MEMBRANE FUSION PROTEIN"/>
    <property type="match status" value="1"/>
</dbReference>
<dbReference type="EMBL" id="JAYKXN010000004">
    <property type="protein sequence ID" value="KAK7294051.1"/>
    <property type="molecule type" value="Genomic_DNA"/>
</dbReference>